<reference evidence="1" key="1">
    <citation type="submission" date="2019-05" db="EMBL/GenBank/DDBJ databases">
        <title>Methanoculleus sp. FWC-SCC1, a methanogenic archaeon isolated from deep marine cold seep.</title>
        <authorList>
            <person name="Chen Y.-W."/>
            <person name="Chen S.-C."/>
            <person name="Teng N.-H."/>
            <person name="Lai M.-C."/>
        </authorList>
    </citation>
    <scope>NUCLEOTIDE SEQUENCE</scope>
    <source>
        <strain evidence="1">FWC-SCC1</strain>
    </source>
</reference>
<dbReference type="Proteomes" id="UP001168338">
    <property type="component" value="Unassembled WGS sequence"/>
</dbReference>
<keyword evidence="2" id="KW-1185">Reference proteome</keyword>
<organism evidence="1 2">
    <name type="scientific">Methanoculleus frigidifontis</name>
    <dbReference type="NCBI Taxonomy" id="2584085"/>
    <lineage>
        <taxon>Archaea</taxon>
        <taxon>Methanobacteriati</taxon>
        <taxon>Methanobacteriota</taxon>
        <taxon>Stenosarchaea group</taxon>
        <taxon>Methanomicrobia</taxon>
        <taxon>Methanomicrobiales</taxon>
        <taxon>Methanomicrobiaceae</taxon>
        <taxon>Methanoculleus</taxon>
    </lineage>
</organism>
<gene>
    <name evidence="1" type="ORF">FGU65_14310</name>
</gene>
<comment type="caution">
    <text evidence="1">The sequence shown here is derived from an EMBL/GenBank/DDBJ whole genome shotgun (WGS) entry which is preliminary data.</text>
</comment>
<dbReference type="EMBL" id="VCYH01000013">
    <property type="protein sequence ID" value="MDN7026040.1"/>
    <property type="molecule type" value="Genomic_DNA"/>
</dbReference>
<sequence>MGGEAAVSTKTAVSAAEVQKFLKGMDYPAGKQDVISQAKKNKAPDDVIDVLNRMQDRQFTSAADLSKALGDVM</sequence>
<protein>
    <submittedName>
        <fullName evidence="1">DUF2795 domain-containing protein</fullName>
    </submittedName>
</protein>
<evidence type="ECO:0000313" key="2">
    <source>
        <dbReference type="Proteomes" id="UP001168338"/>
    </source>
</evidence>
<name>A0ABT8MDL1_9EURY</name>
<evidence type="ECO:0000313" key="1">
    <source>
        <dbReference type="EMBL" id="MDN7026040.1"/>
    </source>
</evidence>
<proteinExistence type="predicted"/>
<dbReference type="InterPro" id="IPR021527">
    <property type="entry name" value="DUF2795"/>
</dbReference>
<accession>A0ABT8MDL1</accession>
<dbReference type="Pfam" id="PF11387">
    <property type="entry name" value="DUF2795"/>
    <property type="match status" value="1"/>
</dbReference>